<evidence type="ECO:0000259" key="3">
    <source>
        <dbReference type="Pfam" id="PF00501"/>
    </source>
</evidence>
<feature type="domain" description="AMP-dependent synthetase/ligase" evidence="3">
    <location>
        <begin position="20"/>
        <end position="343"/>
    </location>
</feature>
<dbReference type="InterPro" id="IPR020845">
    <property type="entry name" value="AMP-binding_CS"/>
</dbReference>
<evidence type="ECO:0000256" key="2">
    <source>
        <dbReference type="ARBA" id="ARBA00022553"/>
    </source>
</evidence>
<dbReference type="InterPro" id="IPR036291">
    <property type="entry name" value="NAD(P)-bd_dom_sf"/>
</dbReference>
<name>A0A1W6BQA0_9LECA</name>
<gene>
    <name evidence="5" type="primary">NRPS</name>
</gene>
<dbReference type="EMBL" id="KX019805">
    <property type="protein sequence ID" value="ARJ54151.1"/>
    <property type="molecule type" value="mRNA"/>
</dbReference>
<dbReference type="InterPro" id="IPR051414">
    <property type="entry name" value="Adenylate-forming_Reductase"/>
</dbReference>
<dbReference type="SUPFAM" id="SSF56801">
    <property type="entry name" value="Acetyl-CoA synthetase-like"/>
    <property type="match status" value="1"/>
</dbReference>
<dbReference type="Pfam" id="PF07993">
    <property type="entry name" value="NAD_binding_4"/>
    <property type="match status" value="1"/>
</dbReference>
<organism evidence="5">
    <name type="scientific">Ramalina conduplicans</name>
    <dbReference type="NCBI Taxonomy" id="372067"/>
    <lineage>
        <taxon>Eukaryota</taxon>
        <taxon>Fungi</taxon>
        <taxon>Dikarya</taxon>
        <taxon>Ascomycota</taxon>
        <taxon>Pezizomycotina</taxon>
        <taxon>Lecanoromycetes</taxon>
        <taxon>OSLEUM clade</taxon>
        <taxon>Lecanoromycetidae</taxon>
        <taxon>Lecanorales</taxon>
        <taxon>Lecanorineae</taxon>
        <taxon>Ramalinaceae</taxon>
        <taxon>Ramalina</taxon>
    </lineage>
</organism>
<reference evidence="5" key="1">
    <citation type="submission" date="2016-04" db="EMBL/GenBank/DDBJ databases">
        <title>The Isolation and Identification of Nonribosomal Peptides Synthetases (NRPS) from Ramalina Conduplicans.</title>
        <authorList>
            <person name="Yuan X."/>
            <person name="Wang Y."/>
            <person name="Zhao N."/>
            <person name="Chen J."/>
            <person name="Wang J."/>
            <person name="Yang Y."/>
        </authorList>
    </citation>
    <scope>NUCLEOTIDE SEQUENCE</scope>
</reference>
<evidence type="ECO:0000313" key="5">
    <source>
        <dbReference type="EMBL" id="ARJ54151.1"/>
    </source>
</evidence>
<feature type="domain" description="Thioester reductase (TE)" evidence="4">
    <location>
        <begin position="685"/>
        <end position="926"/>
    </location>
</feature>
<protein>
    <submittedName>
        <fullName evidence="5">Nonribosomal peptide synthetase</fullName>
    </submittedName>
</protein>
<accession>A0A1W6BQA0</accession>
<dbReference type="InterPro" id="IPR042099">
    <property type="entry name" value="ANL_N_sf"/>
</dbReference>
<dbReference type="InterPro" id="IPR000873">
    <property type="entry name" value="AMP-dep_synth/lig_dom"/>
</dbReference>
<dbReference type="InterPro" id="IPR013120">
    <property type="entry name" value="FAR_NAD-bd"/>
</dbReference>
<keyword evidence="2" id="KW-0597">Phosphoprotein</keyword>
<evidence type="ECO:0000259" key="4">
    <source>
        <dbReference type="Pfam" id="PF07993"/>
    </source>
</evidence>
<dbReference type="Pfam" id="PF00501">
    <property type="entry name" value="AMP-binding"/>
    <property type="match status" value="1"/>
</dbReference>
<dbReference type="Gene3D" id="3.40.50.720">
    <property type="entry name" value="NAD(P)-binding Rossmann-like Domain"/>
    <property type="match status" value="1"/>
</dbReference>
<proteinExistence type="evidence at transcript level"/>
<sequence length="1049" mass="115024">MATDLLQPPYGRRLLPCILDEEANHHPKRTFATIPRSNNTSEGFQNISFLQVANAVNHVAHQLRARFGTIPESKFETITFLGIPDLSYNVVFYAAVKCGYKVLLPSPRNALATNLSLMEQTRSSKVVYGQEMEALFNGLVAAKPELSSLMIGSLDELLNAEEGPVVPYQPDFDEAVDDPIVVLHSSGSTGLPKPVVMTHGTFAVMDNDRNFPTVPGRKNHDLTLFDFDGAESRIYEPFPPFHVGGFFYKIVLPLYTRTIPVFGPSLRPPSGALVATILKQQHVRGCILPPAVAEQLLHEPDGLDCFKQLDVFCYAGGPLSQATGDIISSVTSVCQFYGGTEIGQVRQLVPQGGNWPFMEFHPNAKIELRPSDDDAYEMIIFPDEGFCGLNHNFPEVKEWQTKDLFKQHPTKENLWRFHGRKDDIIVLSSGEKLYPVPMEKQLEGLPNVSGSLITGHGRFQPALLLESKEAEGRDDVAVLDGLWPAIESANKSMPGHGRVTRQMILLAKKDKPFVRAGKGTIVRKLTEKAYAEEIGSLYASKSQQVPTRAPSLVATAFTSDAVENLIRSILLAAIGSCKAEDDLYVSGLDSLKTIEAVETLRASLSQHRSMSDLRWLSAEMFYSNPSIAQLSRLVLNFLNSGKVPVKRDRIATMSGMLERFAVPLKGLPRPPQVLEPVSGRVVVAITGTTGTLGPYLLESLFLNPMISEIWCLNRSSAAKEHWQDHSESRGLDAKGSMPKLNFVTVQFGSEDLGIHSSDQLKAIQHCDLIVHNAWKVDFKQDVTSFTENLQSMQTLAKWSTSSPRHLRVIFLSSVSSVDQYRPPENGSGIPEAPIEDLDASLPIGYAESKRIAERLLDRAAADSGASVSILRVGQIGGPAAAASSKNSRWSVREAIPAMLKTSNSLQLIPSGFPPVDWIPVDVVSKIVAELSLNDIRNSTPTPRYYNVVNPHPVPWQDFIPSLKQSCGPEAQVVPLTEWTEKLRQFDANDAAEVASKPALKMLDFYAMMAASAGGAAKYQTQAAVEASETMKGLEPVSASLMAMWVGQCG</sequence>
<keyword evidence="1" id="KW-0596">Phosphopantetheine</keyword>
<dbReference type="PROSITE" id="PS00455">
    <property type="entry name" value="AMP_BINDING"/>
    <property type="match status" value="1"/>
</dbReference>
<evidence type="ECO:0000256" key="1">
    <source>
        <dbReference type="ARBA" id="ARBA00022450"/>
    </source>
</evidence>
<dbReference type="SUPFAM" id="SSF51735">
    <property type="entry name" value="NAD(P)-binding Rossmann-fold domains"/>
    <property type="match status" value="1"/>
</dbReference>
<dbReference type="Pfam" id="PF23562">
    <property type="entry name" value="AMP-binding_C_3"/>
    <property type="match status" value="1"/>
</dbReference>
<dbReference type="PANTHER" id="PTHR43439:SF2">
    <property type="entry name" value="ENZYME, PUTATIVE (JCVI)-RELATED"/>
    <property type="match status" value="1"/>
</dbReference>
<dbReference type="PANTHER" id="PTHR43439">
    <property type="entry name" value="PHENYLACETATE-COENZYME A LIGASE"/>
    <property type="match status" value="1"/>
</dbReference>
<dbReference type="AlphaFoldDB" id="A0A1W6BQA0"/>
<dbReference type="Gene3D" id="3.40.50.12780">
    <property type="entry name" value="N-terminal domain of ligase-like"/>
    <property type="match status" value="1"/>
</dbReference>